<dbReference type="InterPro" id="IPR036397">
    <property type="entry name" value="RNaseH_sf"/>
</dbReference>
<dbReference type="SUPFAM" id="SSF46689">
    <property type="entry name" value="Homeodomain-like"/>
    <property type="match status" value="1"/>
</dbReference>
<organism evidence="3 4">
    <name type="scientific">Catellatospora chokoriensis</name>
    <dbReference type="NCBI Taxonomy" id="310353"/>
    <lineage>
        <taxon>Bacteria</taxon>
        <taxon>Bacillati</taxon>
        <taxon>Actinomycetota</taxon>
        <taxon>Actinomycetes</taxon>
        <taxon>Micromonosporales</taxon>
        <taxon>Micromonosporaceae</taxon>
        <taxon>Catellatospora</taxon>
    </lineage>
</organism>
<protein>
    <submittedName>
        <fullName evidence="3">Integrase/transposase</fullName>
    </submittedName>
</protein>
<comment type="caution">
    <text evidence="3">The sequence shown here is derived from an EMBL/GenBank/DDBJ whole genome shotgun (WGS) entry which is preliminary data.</text>
</comment>
<dbReference type="GO" id="GO:0015074">
    <property type="term" value="P:DNA integration"/>
    <property type="evidence" value="ECO:0007669"/>
    <property type="project" value="InterPro"/>
</dbReference>
<dbReference type="InterPro" id="IPR001584">
    <property type="entry name" value="Integrase_cat-core"/>
</dbReference>
<reference evidence="3 4" key="1">
    <citation type="submission" date="2021-01" db="EMBL/GenBank/DDBJ databases">
        <title>Whole genome shotgun sequence of Catellatospora chokoriensis NBRC 107358.</title>
        <authorList>
            <person name="Komaki H."/>
            <person name="Tamura T."/>
        </authorList>
    </citation>
    <scope>NUCLEOTIDE SEQUENCE [LARGE SCALE GENOMIC DNA]</scope>
    <source>
        <strain evidence="3 4">NBRC 107358</strain>
    </source>
</reference>
<accession>A0A8J3NW71</accession>
<dbReference type="PANTHER" id="PTHR35004:SF6">
    <property type="entry name" value="TRANSPOSASE"/>
    <property type="match status" value="1"/>
</dbReference>
<dbReference type="EMBL" id="BONG01000108">
    <property type="protein sequence ID" value="GIF94648.1"/>
    <property type="molecule type" value="Genomic_DNA"/>
</dbReference>
<dbReference type="Gene3D" id="3.30.420.10">
    <property type="entry name" value="Ribonuclease H-like superfamily/Ribonuclease H"/>
    <property type="match status" value="1"/>
</dbReference>
<dbReference type="InterPro" id="IPR012337">
    <property type="entry name" value="RNaseH-like_sf"/>
</dbReference>
<keyword evidence="4" id="KW-1185">Reference proteome</keyword>
<dbReference type="Pfam" id="PF13518">
    <property type="entry name" value="HTH_28"/>
    <property type="match status" value="1"/>
</dbReference>
<dbReference type="GO" id="GO:0003676">
    <property type="term" value="F:nucleic acid binding"/>
    <property type="evidence" value="ECO:0007669"/>
    <property type="project" value="InterPro"/>
</dbReference>
<feature type="domain" description="Integrase catalytic" evidence="2">
    <location>
        <begin position="262"/>
        <end position="495"/>
    </location>
</feature>
<dbReference type="SUPFAM" id="SSF53098">
    <property type="entry name" value="Ribonuclease H-like"/>
    <property type="match status" value="1"/>
</dbReference>
<sequence>MSEAGVRVGVGTLFRFDGETVEVVELVATAAGNEVVGKTATGQLLRLSVRELLFSGRAQLIPRRPGPAADDDIDSAAVVLAQLTDAERHLVAQRAGDVREVLTGFRSGSAQLAGPDEPRPQYALTLTLRERYSAKAAELGVTFRTIQRWVRRFQQYGEAGLAPSRGGVARSRTRVDERWVEMALEVMVEHTDESRPSRLLVIERTKARLAARYGDGAVRLPSQASAYRLLEDLERRHPTFRLSAKRNRDVAARPKDVYGKLRPTRPGEYMLMDTTRLDVFALDPLTLRWMQAELTVAMDWYTRCVTGVRVTPVSTKSVDASVTLYQAFRPPLASSGWPQHAVWPEHGIPATVLVDRDAVEGPLRAAAGPAVVPETIVIDHGNIYISEHLTSVCQRLGISIQPARLRTGRDKGPIERFFRTLREDLLQVLPGYKGPDVHSRGLNPERDAFFFLDELEAIIREWVAVVYHHRPHAGLRDPGVPGLALSPAKMFEHGIAKAGYVMAPRDPDLGFEFLQTEWRTIQHYGVEIGGRRYNGRALNSYRDRSSSATGRKRGKWPFAVNVDDITRIYFRDPEDRAWTELVWEHAADAAMPLSEEGLAFARELAASKYTYPNDKLAVAELLDRWNVGLGHTREERRIALRIARSQSGLHLPVAPDPVKSLASVRHVLEPDAADAEPPTGGHTQLGDDDLDTDFDDDEFYSDALGDV</sequence>
<evidence type="ECO:0000313" key="3">
    <source>
        <dbReference type="EMBL" id="GIF94648.1"/>
    </source>
</evidence>
<dbReference type="AlphaFoldDB" id="A0A8J3NW71"/>
<evidence type="ECO:0000313" key="4">
    <source>
        <dbReference type="Proteomes" id="UP000619293"/>
    </source>
</evidence>
<dbReference type="InterPro" id="IPR055247">
    <property type="entry name" value="InsJ-like_HTH"/>
</dbReference>
<dbReference type="PANTHER" id="PTHR35004">
    <property type="entry name" value="TRANSPOSASE RV3428C-RELATED"/>
    <property type="match status" value="1"/>
</dbReference>
<feature type="compositionally biased region" description="Acidic residues" evidence="1">
    <location>
        <begin position="686"/>
        <end position="700"/>
    </location>
</feature>
<evidence type="ECO:0000259" key="2">
    <source>
        <dbReference type="PROSITE" id="PS50994"/>
    </source>
</evidence>
<evidence type="ECO:0000256" key="1">
    <source>
        <dbReference type="SAM" id="MobiDB-lite"/>
    </source>
</evidence>
<dbReference type="Proteomes" id="UP000619293">
    <property type="component" value="Unassembled WGS sequence"/>
</dbReference>
<dbReference type="PROSITE" id="PS50994">
    <property type="entry name" value="INTEGRASE"/>
    <property type="match status" value="1"/>
</dbReference>
<gene>
    <name evidence="3" type="ORF">Cch02nite_80920</name>
</gene>
<feature type="region of interest" description="Disordered" evidence="1">
    <location>
        <begin position="670"/>
        <end position="707"/>
    </location>
</feature>
<name>A0A8J3NW71_9ACTN</name>
<proteinExistence type="predicted"/>
<dbReference type="InterPro" id="IPR009057">
    <property type="entry name" value="Homeodomain-like_sf"/>
</dbReference>